<evidence type="ECO:0000256" key="11">
    <source>
        <dbReference type="ARBA" id="ARBA00023027"/>
    </source>
</evidence>
<evidence type="ECO:0000256" key="8">
    <source>
        <dbReference type="ARBA" id="ARBA00022967"/>
    </source>
</evidence>
<dbReference type="GO" id="GO:0008137">
    <property type="term" value="F:NADH dehydrogenase (ubiquinone) activity"/>
    <property type="evidence" value="ECO:0007669"/>
    <property type="project" value="UniProtKB-EC"/>
</dbReference>
<geneLocation type="mitochondrion" evidence="17"/>
<organism evidence="17">
    <name type="scientific">Mordellochroa milleri</name>
    <dbReference type="NCBI Taxonomy" id="1588259"/>
    <lineage>
        <taxon>Eukaryota</taxon>
        <taxon>Metazoa</taxon>
        <taxon>Ecdysozoa</taxon>
        <taxon>Arthropoda</taxon>
        <taxon>Hexapoda</taxon>
        <taxon>Insecta</taxon>
        <taxon>Pterygota</taxon>
        <taxon>Neoptera</taxon>
        <taxon>Endopterygota</taxon>
        <taxon>Coleoptera</taxon>
        <taxon>Polyphaga</taxon>
        <taxon>Cucujiformia</taxon>
        <taxon>Mordellidae</taxon>
        <taxon>Mordellochroa</taxon>
    </lineage>
</organism>
<keyword evidence="8" id="KW-1278">Translocase</keyword>
<evidence type="ECO:0000256" key="9">
    <source>
        <dbReference type="ARBA" id="ARBA00022982"/>
    </source>
</evidence>
<dbReference type="EMBL" id="KX087318">
    <property type="protein sequence ID" value="ARH53945.1"/>
    <property type="molecule type" value="Genomic_DNA"/>
</dbReference>
<comment type="subcellular location">
    <subcellularLocation>
        <location evidence="1">Mitochondrion membrane</location>
        <topology evidence="1">Multi-pass membrane protein</topology>
    </subcellularLocation>
</comment>
<keyword evidence="6" id="KW-0679">Respiratory chain</keyword>
<dbReference type="EC" id="7.1.1.2" evidence="3"/>
<evidence type="ECO:0000256" key="7">
    <source>
        <dbReference type="ARBA" id="ARBA00022692"/>
    </source>
</evidence>
<evidence type="ECO:0000256" key="15">
    <source>
        <dbReference type="ARBA" id="ARBA00049551"/>
    </source>
</evidence>
<feature type="transmembrane region" description="Helical" evidence="16">
    <location>
        <begin position="133"/>
        <end position="154"/>
    </location>
</feature>
<evidence type="ECO:0000256" key="2">
    <source>
        <dbReference type="ARBA" id="ARBA00005698"/>
    </source>
</evidence>
<dbReference type="AlphaFoldDB" id="A0A343C1Q2"/>
<feature type="transmembrane region" description="Helical" evidence="16">
    <location>
        <begin position="77"/>
        <end position="94"/>
    </location>
</feature>
<dbReference type="GO" id="GO:0031966">
    <property type="term" value="C:mitochondrial membrane"/>
    <property type="evidence" value="ECO:0007669"/>
    <property type="project" value="UniProtKB-SubCell"/>
</dbReference>
<name>A0A343C1Q2_9CUCU</name>
<evidence type="ECO:0000313" key="17">
    <source>
        <dbReference type="EMBL" id="ARH53945.1"/>
    </source>
</evidence>
<evidence type="ECO:0000256" key="16">
    <source>
        <dbReference type="SAM" id="Phobius"/>
    </source>
</evidence>
<comment type="similarity">
    <text evidence="2">Belongs to the complex I subunit 6 family.</text>
</comment>
<keyword evidence="11" id="KW-0520">NAD</keyword>
<dbReference type="PANTHER" id="PTHR11435">
    <property type="entry name" value="NADH UBIQUINONE OXIDOREDUCTASE SUBUNIT ND6"/>
    <property type="match status" value="1"/>
</dbReference>
<keyword evidence="5" id="KW-0813">Transport</keyword>
<gene>
    <name evidence="17" type="primary">nad6</name>
</gene>
<reference evidence="17" key="1">
    <citation type="submission" date="2016-04" db="EMBL/GenBank/DDBJ databases">
        <title>Mitochondria of beetle species.</title>
        <authorList>
            <person name="Hunter A."/>
            <person name="Moriniere J."/>
            <person name="Tang P."/>
            <person name="Linard B."/>
            <person name="Crampton-Platt A."/>
            <person name="Vogler A.P."/>
        </authorList>
    </citation>
    <scope>NUCLEOTIDE SEQUENCE</scope>
</reference>
<evidence type="ECO:0000256" key="6">
    <source>
        <dbReference type="ARBA" id="ARBA00022660"/>
    </source>
</evidence>
<protein>
    <recommendedName>
        <fullName evidence="4">NADH-ubiquinone oxidoreductase chain 6</fullName>
        <ecNumber evidence="3">7.1.1.2</ecNumber>
    </recommendedName>
    <alternativeName>
        <fullName evidence="14">NADH dehydrogenase subunit 6</fullName>
    </alternativeName>
</protein>
<evidence type="ECO:0000256" key="4">
    <source>
        <dbReference type="ARBA" id="ARBA00021095"/>
    </source>
</evidence>
<evidence type="ECO:0000256" key="13">
    <source>
        <dbReference type="ARBA" id="ARBA00023136"/>
    </source>
</evidence>
<evidence type="ECO:0000256" key="3">
    <source>
        <dbReference type="ARBA" id="ARBA00012944"/>
    </source>
</evidence>
<dbReference type="InterPro" id="IPR050269">
    <property type="entry name" value="ComplexI_Subunit6"/>
</dbReference>
<accession>A0A343C1Q2</accession>
<sequence>MFLMLLNMSLAITLIFLSHPLSMGLVLLCQTLIISLLMGNLSLTFWFSYILFIVMVGGMLVLFLYMTSIASNEKFSSNLWLIIPFSLLILTPLLKKSSIMLNINIKNEELISWDSKITMIQTMNKFMSWPSNMMIYFLIIYLLITLIAVVKLTTPFSGTFRPSN</sequence>
<comment type="catalytic activity">
    <reaction evidence="15">
        <text>a ubiquinone + NADH + 5 H(+)(in) = a ubiquinol + NAD(+) + 4 H(+)(out)</text>
        <dbReference type="Rhea" id="RHEA:29091"/>
        <dbReference type="Rhea" id="RHEA-COMP:9565"/>
        <dbReference type="Rhea" id="RHEA-COMP:9566"/>
        <dbReference type="ChEBI" id="CHEBI:15378"/>
        <dbReference type="ChEBI" id="CHEBI:16389"/>
        <dbReference type="ChEBI" id="CHEBI:17976"/>
        <dbReference type="ChEBI" id="CHEBI:57540"/>
        <dbReference type="ChEBI" id="CHEBI:57945"/>
        <dbReference type="EC" id="7.1.1.2"/>
    </reaction>
</comment>
<dbReference type="PANTHER" id="PTHR11435:SF1">
    <property type="entry name" value="NADH-UBIQUINONE OXIDOREDUCTASE CHAIN 6"/>
    <property type="match status" value="1"/>
</dbReference>
<evidence type="ECO:0000256" key="1">
    <source>
        <dbReference type="ARBA" id="ARBA00004225"/>
    </source>
</evidence>
<keyword evidence="9" id="KW-0249">Electron transport</keyword>
<evidence type="ECO:0000256" key="5">
    <source>
        <dbReference type="ARBA" id="ARBA00022448"/>
    </source>
</evidence>
<keyword evidence="12 17" id="KW-0496">Mitochondrion</keyword>
<keyword evidence="13 16" id="KW-0472">Membrane</keyword>
<evidence type="ECO:0000256" key="12">
    <source>
        <dbReference type="ARBA" id="ARBA00023128"/>
    </source>
</evidence>
<keyword evidence="10 16" id="KW-1133">Transmembrane helix</keyword>
<evidence type="ECO:0000256" key="10">
    <source>
        <dbReference type="ARBA" id="ARBA00022989"/>
    </source>
</evidence>
<keyword evidence="7 16" id="KW-0812">Transmembrane</keyword>
<evidence type="ECO:0000256" key="14">
    <source>
        <dbReference type="ARBA" id="ARBA00031019"/>
    </source>
</evidence>
<proteinExistence type="inferred from homology"/>
<feature type="transmembrane region" description="Helical" evidence="16">
    <location>
        <begin position="45"/>
        <end position="65"/>
    </location>
</feature>